<organism evidence="3 4">
    <name type="scientific">Bordetella genomosp. 10</name>
    <dbReference type="NCBI Taxonomy" id="1416804"/>
    <lineage>
        <taxon>Bacteria</taxon>
        <taxon>Pseudomonadati</taxon>
        <taxon>Pseudomonadota</taxon>
        <taxon>Betaproteobacteria</taxon>
        <taxon>Burkholderiales</taxon>
        <taxon>Alcaligenaceae</taxon>
        <taxon>Bordetella</taxon>
    </lineage>
</organism>
<dbReference type="EMBL" id="NEVM01000002">
    <property type="protein sequence ID" value="OZI34625.1"/>
    <property type="molecule type" value="Genomic_DNA"/>
</dbReference>
<evidence type="ECO:0000313" key="4">
    <source>
        <dbReference type="Proteomes" id="UP000216020"/>
    </source>
</evidence>
<gene>
    <name evidence="3" type="ORF">CAL29_14125</name>
</gene>
<dbReference type="RefSeq" id="WP_094853615.1">
    <property type="nucleotide sequence ID" value="NZ_NEVM01000002.1"/>
</dbReference>
<name>A0A261SBT9_9BORD</name>
<dbReference type="GO" id="GO:0016491">
    <property type="term" value="F:oxidoreductase activity"/>
    <property type="evidence" value="ECO:0007669"/>
    <property type="project" value="UniProtKB-KW"/>
</dbReference>
<keyword evidence="4" id="KW-1185">Reference proteome</keyword>
<dbReference type="Proteomes" id="UP000216020">
    <property type="component" value="Unassembled WGS sequence"/>
</dbReference>
<dbReference type="OrthoDB" id="9815989at2"/>
<dbReference type="GO" id="GO:0005737">
    <property type="term" value="C:cytoplasm"/>
    <property type="evidence" value="ECO:0007669"/>
    <property type="project" value="TreeGrafter"/>
</dbReference>
<proteinExistence type="predicted"/>
<reference evidence="4" key="1">
    <citation type="submission" date="2017-05" db="EMBL/GenBank/DDBJ databases">
        <title>Complete and WGS of Bordetella genogroups.</title>
        <authorList>
            <person name="Spilker T."/>
            <person name="Lipuma J."/>
        </authorList>
    </citation>
    <scope>NUCLEOTIDE SEQUENCE [LARGE SCALE GENOMIC DNA]</scope>
    <source>
        <strain evidence="4">AU16122</strain>
    </source>
</reference>
<feature type="domain" description="FAD dependent oxidoreductase" evidence="2">
    <location>
        <begin position="13"/>
        <end position="365"/>
    </location>
</feature>
<dbReference type="Pfam" id="PF01266">
    <property type="entry name" value="DAO"/>
    <property type="match status" value="1"/>
</dbReference>
<evidence type="ECO:0000256" key="1">
    <source>
        <dbReference type="ARBA" id="ARBA00023002"/>
    </source>
</evidence>
<evidence type="ECO:0000259" key="2">
    <source>
        <dbReference type="Pfam" id="PF01266"/>
    </source>
</evidence>
<dbReference type="SUPFAM" id="SSF51905">
    <property type="entry name" value="FAD/NAD(P)-binding domain"/>
    <property type="match status" value="1"/>
</dbReference>
<dbReference type="InterPro" id="IPR036188">
    <property type="entry name" value="FAD/NAD-bd_sf"/>
</dbReference>
<dbReference type="GO" id="GO:0032981">
    <property type="term" value="P:mitochondrial respiratory chain complex I assembly"/>
    <property type="evidence" value="ECO:0007669"/>
    <property type="project" value="TreeGrafter"/>
</dbReference>
<accession>A0A261SBT9</accession>
<dbReference type="PANTHER" id="PTHR13847:SF287">
    <property type="entry name" value="FAD-DEPENDENT OXIDOREDUCTASE DOMAIN-CONTAINING PROTEIN 1"/>
    <property type="match status" value="1"/>
</dbReference>
<dbReference type="AlphaFoldDB" id="A0A261SBT9"/>
<dbReference type="PANTHER" id="PTHR13847">
    <property type="entry name" value="SARCOSINE DEHYDROGENASE-RELATED"/>
    <property type="match status" value="1"/>
</dbReference>
<sequence>MTQGLSQERQKFDVVIIGGGIVGSSTAYNILDMAPGIRVAVIEPDSTYEFASTLRASGGCRIQFSCPENIEMSLRSLDAIKRFESTMATADRAAPVDWVQGGYLFLVPPDKIPLLEANVDRQRSHGGRVDFLKPSELKERFPSINVDDLGAGAHTPEDGWCDPNGLLWGYRRKAVELGAVYIEDKVVGAEYSTGQALAVKLESGRRIDAEAFVNCAGAWSGRVAGMFDMPLPISPMRRFEHYFTAGNPIEKLPYVKDLSRLAFRSEGNGFSGGLVDGDERRGFNFDVDHDYFERVVWPAVAHRFPPLEAARCHRTWSGLYEVNELDGNPVIGAWNSRLKNLYTVAGFSGHGMMHAPAAGQAIAELIVDGRFRTLDLTRMGYERIEANRPYAEQGIL</sequence>
<dbReference type="Gene3D" id="3.50.50.60">
    <property type="entry name" value="FAD/NAD(P)-binding domain"/>
    <property type="match status" value="1"/>
</dbReference>
<comment type="caution">
    <text evidence="3">The sequence shown here is derived from an EMBL/GenBank/DDBJ whole genome shotgun (WGS) entry which is preliminary data.</text>
</comment>
<dbReference type="InterPro" id="IPR006076">
    <property type="entry name" value="FAD-dep_OxRdtase"/>
</dbReference>
<keyword evidence="1" id="KW-0560">Oxidoreductase</keyword>
<evidence type="ECO:0000313" key="3">
    <source>
        <dbReference type="EMBL" id="OZI34625.1"/>
    </source>
</evidence>
<protein>
    <submittedName>
        <fullName evidence="3">FAD-dependent oxidoreductase</fullName>
    </submittedName>
</protein>
<dbReference type="Gene3D" id="3.30.9.10">
    <property type="entry name" value="D-Amino Acid Oxidase, subunit A, domain 2"/>
    <property type="match status" value="1"/>
</dbReference>